<organism evidence="1 2">
    <name type="scientific">Collybiopsis luxurians FD-317 M1</name>
    <dbReference type="NCBI Taxonomy" id="944289"/>
    <lineage>
        <taxon>Eukaryota</taxon>
        <taxon>Fungi</taxon>
        <taxon>Dikarya</taxon>
        <taxon>Basidiomycota</taxon>
        <taxon>Agaricomycotina</taxon>
        <taxon>Agaricomycetes</taxon>
        <taxon>Agaricomycetidae</taxon>
        <taxon>Agaricales</taxon>
        <taxon>Marasmiineae</taxon>
        <taxon>Omphalotaceae</taxon>
        <taxon>Collybiopsis</taxon>
        <taxon>Collybiopsis luxurians</taxon>
    </lineage>
</organism>
<dbReference type="InterPro" id="IPR029063">
    <property type="entry name" value="SAM-dependent_MTases_sf"/>
</dbReference>
<accession>A0A0D0CQR4</accession>
<dbReference type="EMBL" id="KN834771">
    <property type="protein sequence ID" value="KIK61407.1"/>
    <property type="molecule type" value="Genomic_DNA"/>
</dbReference>
<evidence type="ECO:0000313" key="2">
    <source>
        <dbReference type="Proteomes" id="UP000053593"/>
    </source>
</evidence>
<evidence type="ECO:0008006" key="3">
    <source>
        <dbReference type="Google" id="ProtNLM"/>
    </source>
</evidence>
<sequence>MDEHDQNARYYASEQYFLPADEAENKRLNLQHQVIVRAFDNKLSLAPLSLKSGDRVLESAAATGIWAFEFFEENERNGVILNMECIDISSRPFPKNQLSSNIHFSVHSAADLPGGWNSTFSFVHQRLLIAALDDPTSRSIISEFFRVLLPGGWVELVEIEGKDLHYAVGPSSTRLQSILVKMIKAKELVGNLNTYLPRSLAEAGFVDVQCDIRNIPIGIGEGEYSAEAWGKFWRGLKRDVMDGGGYGVVKAEDEYEELVDETVREWKTCSKQAYITYYTILARKP</sequence>
<dbReference type="PANTHER" id="PTHR43591">
    <property type="entry name" value="METHYLTRANSFERASE"/>
    <property type="match status" value="1"/>
</dbReference>
<dbReference type="PANTHER" id="PTHR43591:SF24">
    <property type="entry name" value="2-METHOXY-6-POLYPRENYL-1,4-BENZOQUINOL METHYLASE, MITOCHONDRIAL"/>
    <property type="match status" value="1"/>
</dbReference>
<dbReference type="Gene3D" id="3.40.50.150">
    <property type="entry name" value="Vaccinia Virus protein VP39"/>
    <property type="match status" value="1"/>
</dbReference>
<dbReference type="AlphaFoldDB" id="A0A0D0CQR4"/>
<dbReference type="HOGENOM" id="CLU_010595_9_3_1"/>
<proteinExistence type="predicted"/>
<gene>
    <name evidence="1" type="ORF">GYMLUDRAFT_42991</name>
</gene>
<dbReference type="GO" id="GO:0008168">
    <property type="term" value="F:methyltransferase activity"/>
    <property type="evidence" value="ECO:0007669"/>
    <property type="project" value="TreeGrafter"/>
</dbReference>
<reference evidence="1 2" key="1">
    <citation type="submission" date="2014-04" db="EMBL/GenBank/DDBJ databases">
        <title>Evolutionary Origins and Diversification of the Mycorrhizal Mutualists.</title>
        <authorList>
            <consortium name="DOE Joint Genome Institute"/>
            <consortium name="Mycorrhizal Genomics Consortium"/>
            <person name="Kohler A."/>
            <person name="Kuo A."/>
            <person name="Nagy L.G."/>
            <person name="Floudas D."/>
            <person name="Copeland A."/>
            <person name="Barry K.W."/>
            <person name="Cichocki N."/>
            <person name="Veneault-Fourrey C."/>
            <person name="LaButti K."/>
            <person name="Lindquist E.A."/>
            <person name="Lipzen A."/>
            <person name="Lundell T."/>
            <person name="Morin E."/>
            <person name="Murat C."/>
            <person name="Riley R."/>
            <person name="Ohm R."/>
            <person name="Sun H."/>
            <person name="Tunlid A."/>
            <person name="Henrissat B."/>
            <person name="Grigoriev I.V."/>
            <person name="Hibbett D.S."/>
            <person name="Martin F."/>
        </authorList>
    </citation>
    <scope>NUCLEOTIDE SEQUENCE [LARGE SCALE GENOMIC DNA]</scope>
    <source>
        <strain evidence="1 2">FD-317 M1</strain>
    </source>
</reference>
<dbReference type="Proteomes" id="UP000053593">
    <property type="component" value="Unassembled WGS sequence"/>
</dbReference>
<evidence type="ECO:0000313" key="1">
    <source>
        <dbReference type="EMBL" id="KIK61407.1"/>
    </source>
</evidence>
<protein>
    <recommendedName>
        <fullName evidence="3">Methyltransferase domain-containing protein</fullName>
    </recommendedName>
</protein>
<name>A0A0D0CQR4_9AGAR</name>
<dbReference type="OrthoDB" id="184880at2759"/>
<dbReference type="Pfam" id="PF13489">
    <property type="entry name" value="Methyltransf_23"/>
    <property type="match status" value="1"/>
</dbReference>
<dbReference type="SUPFAM" id="SSF53335">
    <property type="entry name" value="S-adenosyl-L-methionine-dependent methyltransferases"/>
    <property type="match status" value="1"/>
</dbReference>
<keyword evidence="2" id="KW-1185">Reference proteome</keyword>